<dbReference type="RefSeq" id="WP_078346538.1">
    <property type="nucleotide sequence ID" value="NZ_MBTF01000002.1"/>
</dbReference>
<accession>A0A1S9PJX8</accession>
<dbReference type="EMBL" id="MBTF01000002">
    <property type="protein sequence ID" value="OOQ61261.1"/>
    <property type="molecule type" value="Genomic_DNA"/>
</dbReference>
<dbReference type="OrthoDB" id="794173at2"/>
<dbReference type="AlphaFoldDB" id="A0A1S9PJX8"/>
<sequence>MRILKGIIILWMSLFIFAGFAQTPPPLPHGTVFGIKPNDIGPIAAEQLEPSMAKKTRVTTAIRGKIIRVTKSKGGWFEIDGGKGKVIAAHFKNYNISLPKALRGRVVIIEGVAQKQFIADDMQHFAGDTVVGKKQHMVNANPKQRLAFEVRGLMVDK</sequence>
<protein>
    <recommendedName>
        <fullName evidence="3">DUF4920 domain-containing protein</fullName>
    </recommendedName>
</protein>
<evidence type="ECO:0008006" key="3">
    <source>
        <dbReference type="Google" id="ProtNLM"/>
    </source>
</evidence>
<dbReference type="STRING" id="1792845.BC343_19935"/>
<evidence type="ECO:0000313" key="1">
    <source>
        <dbReference type="EMBL" id="OOQ61261.1"/>
    </source>
</evidence>
<proteinExistence type="predicted"/>
<comment type="caution">
    <text evidence="1">The sequence shown here is derived from an EMBL/GenBank/DDBJ whole genome shotgun (WGS) entry which is preliminary data.</text>
</comment>
<evidence type="ECO:0000313" key="2">
    <source>
        <dbReference type="Proteomes" id="UP000189739"/>
    </source>
</evidence>
<keyword evidence="2" id="KW-1185">Reference proteome</keyword>
<organism evidence="1 2">
    <name type="scientific">Mucilaginibacter pedocola</name>
    <dbReference type="NCBI Taxonomy" id="1792845"/>
    <lineage>
        <taxon>Bacteria</taxon>
        <taxon>Pseudomonadati</taxon>
        <taxon>Bacteroidota</taxon>
        <taxon>Sphingobacteriia</taxon>
        <taxon>Sphingobacteriales</taxon>
        <taxon>Sphingobacteriaceae</taxon>
        <taxon>Mucilaginibacter</taxon>
    </lineage>
</organism>
<dbReference type="Proteomes" id="UP000189739">
    <property type="component" value="Unassembled WGS sequence"/>
</dbReference>
<dbReference type="InterPro" id="IPR032577">
    <property type="entry name" value="DUF4920"/>
</dbReference>
<name>A0A1S9PJX8_9SPHI</name>
<reference evidence="1 2" key="1">
    <citation type="submission" date="2016-07" db="EMBL/GenBank/DDBJ databases">
        <title>Genomic analysis of zinc-resistant bacterium Mucilaginibacter pedocola TBZ30.</title>
        <authorList>
            <person name="Huang J."/>
            <person name="Tang J."/>
        </authorList>
    </citation>
    <scope>NUCLEOTIDE SEQUENCE [LARGE SCALE GENOMIC DNA]</scope>
    <source>
        <strain evidence="1 2">TBZ30</strain>
    </source>
</reference>
<gene>
    <name evidence="1" type="ORF">BC343_19935</name>
</gene>
<dbReference type="Pfam" id="PF16267">
    <property type="entry name" value="DUF4920"/>
    <property type="match status" value="1"/>
</dbReference>